<evidence type="ECO:0000256" key="3">
    <source>
        <dbReference type="ARBA" id="ARBA00023125"/>
    </source>
</evidence>
<evidence type="ECO:0000256" key="6">
    <source>
        <dbReference type="SAM" id="Coils"/>
    </source>
</evidence>
<evidence type="ECO:0000256" key="4">
    <source>
        <dbReference type="ARBA" id="ARBA00023163"/>
    </source>
</evidence>
<evidence type="ECO:0000313" key="8">
    <source>
        <dbReference type="EMBL" id="QKX58381.1"/>
    </source>
</evidence>
<dbReference type="GO" id="GO:0008270">
    <property type="term" value="F:zinc ion binding"/>
    <property type="evidence" value="ECO:0007669"/>
    <property type="project" value="InterPro"/>
</dbReference>
<organism evidence="8 9">
    <name type="scientific">Talaromyces rugulosus</name>
    <name type="common">Penicillium rugulosum</name>
    <dbReference type="NCBI Taxonomy" id="121627"/>
    <lineage>
        <taxon>Eukaryota</taxon>
        <taxon>Fungi</taxon>
        <taxon>Dikarya</taxon>
        <taxon>Ascomycota</taxon>
        <taxon>Pezizomycotina</taxon>
        <taxon>Eurotiomycetes</taxon>
        <taxon>Eurotiomycetidae</taxon>
        <taxon>Eurotiales</taxon>
        <taxon>Trichocomaceae</taxon>
        <taxon>Talaromyces</taxon>
        <taxon>Talaromyces sect. Islandici</taxon>
    </lineage>
</organism>
<evidence type="ECO:0000256" key="2">
    <source>
        <dbReference type="ARBA" id="ARBA00023015"/>
    </source>
</evidence>
<dbReference type="AlphaFoldDB" id="A0A7H8QY84"/>
<name>A0A7H8QY84_TALRU</name>
<accession>A0A7H8QY84</accession>
<keyword evidence="4" id="KW-0804">Transcription</keyword>
<dbReference type="SUPFAM" id="SSF57701">
    <property type="entry name" value="Zn2/Cys6 DNA-binding domain"/>
    <property type="match status" value="1"/>
</dbReference>
<dbReference type="GO" id="GO:0003677">
    <property type="term" value="F:DNA binding"/>
    <property type="evidence" value="ECO:0007669"/>
    <property type="project" value="UniProtKB-KW"/>
</dbReference>
<comment type="subcellular location">
    <subcellularLocation>
        <location evidence="1">Nucleus</location>
    </subcellularLocation>
</comment>
<dbReference type="InterPro" id="IPR050613">
    <property type="entry name" value="Sec_Metabolite_Reg"/>
</dbReference>
<keyword evidence="5" id="KW-0539">Nucleus</keyword>
<keyword evidence="2" id="KW-0805">Transcription regulation</keyword>
<keyword evidence="6" id="KW-0175">Coiled coil</keyword>
<dbReference type="EMBL" id="CP055900">
    <property type="protein sequence ID" value="QKX58381.1"/>
    <property type="molecule type" value="Genomic_DNA"/>
</dbReference>
<keyword evidence="3" id="KW-0238">DNA-binding</keyword>
<dbReference type="CDD" id="cd12148">
    <property type="entry name" value="fungal_TF_MHR"/>
    <property type="match status" value="1"/>
</dbReference>
<reference evidence="9" key="1">
    <citation type="submission" date="2020-06" db="EMBL/GenBank/DDBJ databases">
        <title>A chromosome-scale genome assembly of Talaromyces rugulosus W13939.</title>
        <authorList>
            <person name="Wang B."/>
            <person name="Guo L."/>
            <person name="Ye K."/>
            <person name="Wang L."/>
        </authorList>
    </citation>
    <scope>NUCLEOTIDE SEQUENCE [LARGE SCALE GENOMIC DNA]</scope>
    <source>
        <strain evidence="9">W13939</strain>
    </source>
</reference>
<evidence type="ECO:0000256" key="1">
    <source>
        <dbReference type="ARBA" id="ARBA00004123"/>
    </source>
</evidence>
<dbReference type="Proteomes" id="UP000509510">
    <property type="component" value="Chromosome III"/>
</dbReference>
<proteinExistence type="predicted"/>
<dbReference type="Pfam" id="PF00172">
    <property type="entry name" value="Zn_clus"/>
    <property type="match status" value="1"/>
</dbReference>
<dbReference type="GO" id="GO:0000981">
    <property type="term" value="F:DNA-binding transcription factor activity, RNA polymerase II-specific"/>
    <property type="evidence" value="ECO:0007669"/>
    <property type="project" value="InterPro"/>
</dbReference>
<evidence type="ECO:0000256" key="5">
    <source>
        <dbReference type="ARBA" id="ARBA00023242"/>
    </source>
</evidence>
<feature type="domain" description="Zn(2)-C6 fungal-type" evidence="7">
    <location>
        <begin position="19"/>
        <end position="48"/>
    </location>
</feature>
<dbReference type="Gene3D" id="4.10.240.10">
    <property type="entry name" value="Zn(2)-C6 fungal-type DNA-binding domain"/>
    <property type="match status" value="1"/>
</dbReference>
<feature type="coiled-coil region" evidence="6">
    <location>
        <begin position="63"/>
        <end position="90"/>
    </location>
</feature>
<dbReference type="CDD" id="cd00067">
    <property type="entry name" value="GAL4"/>
    <property type="match status" value="1"/>
</dbReference>
<evidence type="ECO:0000313" key="9">
    <source>
        <dbReference type="Proteomes" id="UP000509510"/>
    </source>
</evidence>
<dbReference type="GeneID" id="55993000"/>
<dbReference type="RefSeq" id="XP_035344559.1">
    <property type="nucleotide sequence ID" value="XM_035488666.1"/>
</dbReference>
<dbReference type="PROSITE" id="PS00463">
    <property type="entry name" value="ZN2_CY6_FUNGAL_1"/>
    <property type="match status" value="1"/>
</dbReference>
<dbReference type="KEGG" id="trg:TRUGW13939_05503"/>
<dbReference type="SMART" id="SM00066">
    <property type="entry name" value="GAL4"/>
    <property type="match status" value="1"/>
</dbReference>
<evidence type="ECO:0000259" key="7">
    <source>
        <dbReference type="PROSITE" id="PS50048"/>
    </source>
</evidence>
<gene>
    <name evidence="8" type="ORF">TRUGW13939_05503</name>
</gene>
<dbReference type="OrthoDB" id="2269373at2759"/>
<dbReference type="InterPro" id="IPR036864">
    <property type="entry name" value="Zn2-C6_fun-type_DNA-bd_sf"/>
</dbReference>
<dbReference type="GO" id="GO:0005634">
    <property type="term" value="C:nucleus"/>
    <property type="evidence" value="ECO:0007669"/>
    <property type="project" value="UniProtKB-SubCell"/>
</dbReference>
<protein>
    <recommendedName>
        <fullName evidence="7">Zn(2)-C6 fungal-type domain-containing protein</fullName>
    </recommendedName>
</protein>
<dbReference type="PANTHER" id="PTHR31001">
    <property type="entry name" value="UNCHARACTERIZED TRANSCRIPTIONAL REGULATORY PROTEIN"/>
    <property type="match status" value="1"/>
</dbReference>
<keyword evidence="9" id="KW-1185">Reference proteome</keyword>
<dbReference type="PROSITE" id="PS50048">
    <property type="entry name" value="ZN2_CY6_FUNGAL_2"/>
    <property type="match status" value="1"/>
</dbReference>
<sequence length="214" mass="23759">MESLVGMASSQRRIMPGAPCLECRRRKIGCNRSRPCSYCVKTKVQCIYPVPAVTPNTHDTDKIESIQRTVDGVEERLSALERHMNELKLLLMDRNSPLRCLQDASNPEPEAAVATHETTLSSPATQPIATIHPVQESDEILSPITLVSLWQTYLERVDPLIKLIHVPSTQKIVLQACKNPKVANPNTVCLTYAAAYAAIVSMSPMECMSDLQYI</sequence>
<dbReference type="InterPro" id="IPR001138">
    <property type="entry name" value="Zn2Cys6_DnaBD"/>
</dbReference>
<dbReference type="PANTHER" id="PTHR31001:SF91">
    <property type="entry name" value="ZN(II)2CYS6 TRANSCRIPTION FACTOR (EUROFUNG)"/>
    <property type="match status" value="1"/>
</dbReference>